<proteinExistence type="predicted"/>
<dbReference type="AlphaFoldDB" id="A0A7C9VFE0"/>
<dbReference type="InterPro" id="IPR001005">
    <property type="entry name" value="SANT/Myb"/>
</dbReference>
<accession>A0A7C9VFE0</accession>
<evidence type="ECO:0000313" key="1">
    <source>
        <dbReference type="EMBL" id="NGN44787.1"/>
    </source>
</evidence>
<evidence type="ECO:0000313" key="2">
    <source>
        <dbReference type="Proteomes" id="UP000481252"/>
    </source>
</evidence>
<comment type="caution">
    <text evidence="1">The sequence shown here is derived from an EMBL/GenBank/DDBJ whole genome shotgun (WGS) entry which is preliminary data.</text>
</comment>
<sequence length="67" mass="7714">MGVVWMERDRSKGRWTREELKQLKQLASKRVDLNAIAKELGRTPSAIRTKATQRAIPLKGTKKIRLV</sequence>
<keyword evidence="2" id="KW-1185">Reference proteome</keyword>
<protein>
    <submittedName>
        <fullName evidence="1">SANT/Myb domain-containing protein</fullName>
    </submittedName>
</protein>
<dbReference type="EMBL" id="JAAKZG010000019">
    <property type="protein sequence ID" value="NGN44787.1"/>
    <property type="molecule type" value="Genomic_DNA"/>
</dbReference>
<organism evidence="1 2">
    <name type="scientific">Mesorhizobium zhangyense</name>
    <dbReference type="NCBI Taxonomy" id="1776730"/>
    <lineage>
        <taxon>Bacteria</taxon>
        <taxon>Pseudomonadati</taxon>
        <taxon>Pseudomonadota</taxon>
        <taxon>Alphaproteobacteria</taxon>
        <taxon>Hyphomicrobiales</taxon>
        <taxon>Phyllobacteriaceae</taxon>
        <taxon>Mesorhizobium</taxon>
    </lineage>
</organism>
<dbReference type="RefSeq" id="WP_165121161.1">
    <property type="nucleotide sequence ID" value="NZ_JAAKZG010000019.1"/>
</dbReference>
<name>A0A7C9VFE0_9HYPH</name>
<dbReference type="CDD" id="cd00167">
    <property type="entry name" value="SANT"/>
    <property type="match status" value="1"/>
</dbReference>
<dbReference type="Proteomes" id="UP000481252">
    <property type="component" value="Unassembled WGS sequence"/>
</dbReference>
<gene>
    <name evidence="1" type="ORF">G6N74_27395</name>
</gene>
<reference evidence="1 2" key="1">
    <citation type="submission" date="2020-02" db="EMBL/GenBank/DDBJ databases">
        <title>Genome sequence of the type strain CGMCC 1.15528 of Mesorhizobium zhangyense.</title>
        <authorList>
            <person name="Gao J."/>
            <person name="Sun J."/>
        </authorList>
    </citation>
    <scope>NUCLEOTIDE SEQUENCE [LARGE SCALE GENOMIC DNA]</scope>
    <source>
        <strain evidence="1 2">CGMCC 1.15528</strain>
    </source>
</reference>